<accession>A0A1I3WZ22</accession>
<sequence length="104" mass="12026">MCKTYISRINKGGMCGSRRLRSLCISIYHSVAHYAFLSIRIMADPQLSTDRSIKQFQEISVYYLTIGVRDFNLRTLLTTSHKQNETANRKLNNGRYKNSQTSED</sequence>
<feature type="region of interest" description="Disordered" evidence="1">
    <location>
        <begin position="82"/>
        <end position="104"/>
    </location>
</feature>
<evidence type="ECO:0000256" key="1">
    <source>
        <dbReference type="SAM" id="MobiDB-lite"/>
    </source>
</evidence>
<dbReference type="EMBL" id="FOSP01000001">
    <property type="protein sequence ID" value="SFK12614.1"/>
    <property type="molecule type" value="Genomic_DNA"/>
</dbReference>
<reference evidence="3" key="1">
    <citation type="submission" date="2016-10" db="EMBL/GenBank/DDBJ databases">
        <authorList>
            <person name="Varghese N."/>
            <person name="Submissions S."/>
        </authorList>
    </citation>
    <scope>NUCLEOTIDE SEQUENCE [LARGE SCALE GENOMIC DNA]</scope>
    <source>
        <strain evidence="3">Nm69</strain>
    </source>
</reference>
<organism evidence="2 3">
    <name type="scientific">Nitrosomonas aestuarii</name>
    <dbReference type="NCBI Taxonomy" id="52441"/>
    <lineage>
        <taxon>Bacteria</taxon>
        <taxon>Pseudomonadati</taxon>
        <taxon>Pseudomonadota</taxon>
        <taxon>Betaproteobacteria</taxon>
        <taxon>Nitrosomonadales</taxon>
        <taxon>Nitrosomonadaceae</taxon>
        <taxon>Nitrosomonas</taxon>
    </lineage>
</organism>
<dbReference type="RefSeq" id="WP_170841535.1">
    <property type="nucleotide sequence ID" value="NZ_FOSP01000001.1"/>
</dbReference>
<evidence type="ECO:0000313" key="2">
    <source>
        <dbReference type="EMBL" id="SFK12614.1"/>
    </source>
</evidence>
<keyword evidence="3" id="KW-1185">Reference proteome</keyword>
<evidence type="ECO:0000313" key="3">
    <source>
        <dbReference type="Proteomes" id="UP000199533"/>
    </source>
</evidence>
<dbReference type="Proteomes" id="UP000199533">
    <property type="component" value="Unassembled WGS sequence"/>
</dbReference>
<proteinExistence type="predicted"/>
<gene>
    <name evidence="2" type="ORF">SAMN05216302_100138</name>
</gene>
<name>A0A1I3WZ22_9PROT</name>
<dbReference type="AlphaFoldDB" id="A0A1I3WZ22"/>
<protein>
    <submittedName>
        <fullName evidence="2">Uncharacterized protein</fullName>
    </submittedName>
</protein>
<feature type="compositionally biased region" description="Polar residues" evidence="1">
    <location>
        <begin position="89"/>
        <end position="104"/>
    </location>
</feature>